<feature type="region of interest" description="Disordered" evidence="1">
    <location>
        <begin position="89"/>
        <end position="109"/>
    </location>
</feature>
<name>A0AA88UHI1_9ASTE</name>
<feature type="region of interest" description="Disordered" evidence="1">
    <location>
        <begin position="137"/>
        <end position="199"/>
    </location>
</feature>
<organism evidence="2 3">
    <name type="scientific">Escallonia rubra</name>
    <dbReference type="NCBI Taxonomy" id="112253"/>
    <lineage>
        <taxon>Eukaryota</taxon>
        <taxon>Viridiplantae</taxon>
        <taxon>Streptophyta</taxon>
        <taxon>Embryophyta</taxon>
        <taxon>Tracheophyta</taxon>
        <taxon>Spermatophyta</taxon>
        <taxon>Magnoliopsida</taxon>
        <taxon>eudicotyledons</taxon>
        <taxon>Gunneridae</taxon>
        <taxon>Pentapetalae</taxon>
        <taxon>asterids</taxon>
        <taxon>campanulids</taxon>
        <taxon>Escalloniales</taxon>
        <taxon>Escalloniaceae</taxon>
        <taxon>Escallonia</taxon>
    </lineage>
</organism>
<keyword evidence="3" id="KW-1185">Reference proteome</keyword>
<proteinExistence type="predicted"/>
<accession>A0AA88UHI1</accession>
<evidence type="ECO:0000256" key="1">
    <source>
        <dbReference type="SAM" id="MobiDB-lite"/>
    </source>
</evidence>
<dbReference type="AlphaFoldDB" id="A0AA88UHI1"/>
<comment type="caution">
    <text evidence="2">The sequence shown here is derived from an EMBL/GenBank/DDBJ whole genome shotgun (WGS) entry which is preliminary data.</text>
</comment>
<feature type="compositionally biased region" description="Polar residues" evidence="1">
    <location>
        <begin position="137"/>
        <end position="150"/>
    </location>
</feature>
<gene>
    <name evidence="2" type="ORF">RJ640_026676</name>
</gene>
<dbReference type="Proteomes" id="UP001187471">
    <property type="component" value="Unassembled WGS sequence"/>
</dbReference>
<feature type="compositionally biased region" description="Low complexity" evidence="1">
    <location>
        <begin position="166"/>
        <end position="189"/>
    </location>
</feature>
<dbReference type="EMBL" id="JAVXUO010001423">
    <property type="protein sequence ID" value="KAK2982543.1"/>
    <property type="molecule type" value="Genomic_DNA"/>
</dbReference>
<dbReference type="PANTHER" id="PTHR36757:SF1">
    <property type="entry name" value="GENOME ASSEMBLY, CHROMOSOME: A04"/>
    <property type="match status" value="1"/>
</dbReference>
<evidence type="ECO:0000313" key="3">
    <source>
        <dbReference type="Proteomes" id="UP001187471"/>
    </source>
</evidence>
<evidence type="ECO:0000313" key="2">
    <source>
        <dbReference type="EMBL" id="KAK2982543.1"/>
    </source>
</evidence>
<reference evidence="2" key="1">
    <citation type="submission" date="2022-12" db="EMBL/GenBank/DDBJ databases">
        <title>Draft genome assemblies for two species of Escallonia (Escalloniales).</title>
        <authorList>
            <person name="Chanderbali A."/>
            <person name="Dervinis C."/>
            <person name="Anghel I."/>
            <person name="Soltis D."/>
            <person name="Soltis P."/>
            <person name="Zapata F."/>
        </authorList>
    </citation>
    <scope>NUCLEOTIDE SEQUENCE</scope>
    <source>
        <strain evidence="2">UCBG92.1500</strain>
        <tissue evidence="2">Leaf</tissue>
    </source>
</reference>
<protein>
    <submittedName>
        <fullName evidence="2">Uncharacterized protein</fullName>
    </submittedName>
</protein>
<sequence length="241" mass="26392">MAVDVVSPRISFSYDLNQAGDVVPVEPHQYRSDSSGSNSTIDFDFCITSTFAQEFPCADELFANGKILPIQIKKGSEIRAPAKKRLKEFLSSSPDREEEEKEKPATKPSFWQFRRSASLNCDNGRGRGFIRALQSLSRSNSTGSAPNAKQNVVPKAFQRQDSRRQPAFASSNPSSSPFSRYQSCNSSKKPPLKKSCSRSYGNGVRVSPVLNIPPACISMGSGSLFGFGSLFCNGKAKKKNK</sequence>
<dbReference type="PANTHER" id="PTHR36757">
    <property type="entry name" value="BNAANNG22500D PROTEIN"/>
    <property type="match status" value="1"/>
</dbReference>